<dbReference type="InterPro" id="IPR011434">
    <property type="entry name" value="Ltp-like_HTH"/>
</dbReference>
<dbReference type="Proteomes" id="UP000763505">
    <property type="component" value="Unassembled WGS sequence"/>
</dbReference>
<dbReference type="EMBL" id="DYYI01000095">
    <property type="protein sequence ID" value="HJE20439.1"/>
    <property type="molecule type" value="Genomic_DNA"/>
</dbReference>
<evidence type="ECO:0000259" key="1">
    <source>
        <dbReference type="Pfam" id="PF07553"/>
    </source>
</evidence>
<dbReference type="AlphaFoldDB" id="A0A921DYE1"/>
<dbReference type="InterPro" id="IPR036388">
    <property type="entry name" value="WH-like_DNA-bd_sf"/>
</dbReference>
<dbReference type="Pfam" id="PF07553">
    <property type="entry name" value="Lipoprotein_Ltp"/>
    <property type="match status" value="2"/>
</dbReference>
<reference evidence="2" key="2">
    <citation type="submission" date="2021-09" db="EMBL/GenBank/DDBJ databases">
        <authorList>
            <person name="Gilroy R."/>
        </authorList>
    </citation>
    <scope>NUCLEOTIDE SEQUENCE</scope>
    <source>
        <strain evidence="2">6019</strain>
    </source>
</reference>
<feature type="domain" description="Putative host cell surface-exposed lipoprotein Ltp-like HTH region" evidence="1">
    <location>
        <begin position="210"/>
        <end position="255"/>
    </location>
</feature>
<dbReference type="Gene3D" id="1.10.10.10">
    <property type="entry name" value="Winged helix-like DNA-binding domain superfamily/Winged helix DNA-binding domain"/>
    <property type="match status" value="2"/>
</dbReference>
<reference evidence="2" key="1">
    <citation type="journal article" date="2021" name="PeerJ">
        <title>Extensive microbial diversity within the chicken gut microbiome revealed by metagenomics and culture.</title>
        <authorList>
            <person name="Gilroy R."/>
            <person name="Ravi A."/>
            <person name="Getino M."/>
            <person name="Pursley I."/>
            <person name="Horton D.L."/>
            <person name="Alikhan N.F."/>
            <person name="Baker D."/>
            <person name="Gharbi K."/>
            <person name="Hall N."/>
            <person name="Watson M."/>
            <person name="Adriaenssens E.M."/>
            <person name="Foster-Nyarko E."/>
            <person name="Jarju S."/>
            <person name="Secka A."/>
            <person name="Antonio M."/>
            <person name="Oren A."/>
            <person name="Chaudhuri R.R."/>
            <person name="La Ragione R."/>
            <person name="Hildebrand F."/>
            <person name="Pallen M.J."/>
        </authorList>
    </citation>
    <scope>NUCLEOTIDE SEQUENCE</scope>
    <source>
        <strain evidence="2">6019</strain>
    </source>
</reference>
<accession>A0A921DYE1</accession>
<name>A0A921DYE1_9STAP</name>
<organism evidence="2 3">
    <name type="scientific">Aliicoccus persicus</name>
    <dbReference type="NCBI Taxonomy" id="930138"/>
    <lineage>
        <taxon>Bacteria</taxon>
        <taxon>Bacillati</taxon>
        <taxon>Bacillota</taxon>
        <taxon>Bacilli</taxon>
        <taxon>Bacillales</taxon>
        <taxon>Staphylococcaceae</taxon>
        <taxon>Aliicoccus</taxon>
    </lineage>
</organism>
<feature type="domain" description="Putative host cell surface-exposed lipoprotein Ltp-like HTH region" evidence="1">
    <location>
        <begin position="99"/>
        <end position="143"/>
    </location>
</feature>
<comment type="caution">
    <text evidence="2">The sequence shown here is derived from an EMBL/GenBank/DDBJ whole genome shotgun (WGS) entry which is preliminary data.</text>
</comment>
<evidence type="ECO:0000313" key="2">
    <source>
        <dbReference type="EMBL" id="HJE20439.1"/>
    </source>
</evidence>
<keyword evidence="2" id="KW-0449">Lipoprotein</keyword>
<evidence type="ECO:0000313" key="3">
    <source>
        <dbReference type="Proteomes" id="UP000763505"/>
    </source>
</evidence>
<proteinExistence type="predicted"/>
<sequence>MKKLLIGAIAVLLIAMIVILAINIGQDENAAEDVNNGEQDELDQFTQEEKNAITLATDWEDVFNWSREEMLENLLVPRTGWEISEADANGVLDYLDFNYEENAFESAKTYLLGSDYSDEELHKLLTDTDGFTEDEADYAIENLEMNDQHLEAGYYDDLPITNEEKTAVRLAETWSRWFKLSEEELHEELLSREAITEESAELALQYARIDYNDNALERAEEYLDESDYSTEELHELLIETHGFTGDEADYAVENLEELRGMTSWEGFEPFEEIKYLDFEQNTRVGSDLLI</sequence>
<protein>
    <submittedName>
        <fullName evidence="2">Ltp family lipoprotein</fullName>
    </submittedName>
</protein>
<gene>
    <name evidence="2" type="ORF">K8V35_08820</name>
</gene>